<comment type="caution">
    <text evidence="2">The sequence shown here is derived from an EMBL/GenBank/DDBJ whole genome shotgun (WGS) entry which is preliminary data.</text>
</comment>
<sequence length="568" mass="62171">MLGLVSAKTTPNATPQHISFPQNGNSIHKNGYETPSPLLKRTPSPSFAKPKIKPPNKTLQELRTHESSLDSPDLGPFLLKLAIDTVASGDNQNKALDYAARASKSFENSSGPGLDLAMCLQVEAAIYCSMGRLEDAIPVLERSIEALDHKNGSDHAVAKFSGFMQLGDTYSMLGRVDRSISSYESGLKIQTETLGDLDPSVTETCRYLAEAYVQAMQFDEAEKLCQRSLEIHRVHNAPASLEEAGDRRLMALIYEAKGDYESALEHLVLASMVMIAAGQENEVAAIDVSIGNIYVSLCRFDEAIFSYQKALTVFKSIRGDDHSTIASVYIRLADVYCKTGKLRESKSYCENALRILSKPGPGIATEEIASGLTEISAIYQALNEHEEALKLLDMAMKLLKDTPGQHSMIAGIEAHMGVMFYKVGRYGEARSSFKNAVAKLRASGETRSVFFGIVLNQMGLASAQLYRIAEAAQLFQEAREILEQECGSCHLDTIGVYSNLAATYDAMGRVEDATVILEYILKLREEKLGTANPEVADEKERLAMLLKEAGRARIRKGNSLVNLLDSSS</sequence>
<dbReference type="STRING" id="43335.A0A4U5QTP9"/>
<evidence type="ECO:0000256" key="1">
    <source>
        <dbReference type="SAM" id="MobiDB-lite"/>
    </source>
</evidence>
<name>A0A4U5QTP9_POPAL</name>
<feature type="region of interest" description="Disordered" evidence="1">
    <location>
        <begin position="1"/>
        <end position="36"/>
    </location>
</feature>
<evidence type="ECO:0000313" key="2">
    <source>
        <dbReference type="EMBL" id="TKS14404.1"/>
    </source>
</evidence>
<protein>
    <submittedName>
        <fullName evidence="2">Uncharacterized protein</fullName>
    </submittedName>
</protein>
<accession>A0A4U5QTP9</accession>
<dbReference type="AlphaFoldDB" id="A0A4U5QTP9"/>
<gene>
    <name evidence="2" type="ORF">D5086_0000044780</name>
</gene>
<dbReference type="Gene3D" id="1.25.40.10">
    <property type="entry name" value="Tetratricopeptide repeat domain"/>
    <property type="match status" value="4"/>
</dbReference>
<proteinExistence type="predicted"/>
<dbReference type="PANTHER" id="PTHR46284:SF9">
    <property type="entry name" value="OS02G0109800 PROTEIN"/>
    <property type="match status" value="1"/>
</dbReference>
<dbReference type="PANTHER" id="PTHR46284">
    <property type="entry name" value="PROTEIN KINESIN LIGHT CHAIN-RELATED 3"/>
    <property type="match status" value="1"/>
</dbReference>
<organism evidence="2">
    <name type="scientific">Populus alba</name>
    <name type="common">White poplar</name>
    <dbReference type="NCBI Taxonomy" id="43335"/>
    <lineage>
        <taxon>Eukaryota</taxon>
        <taxon>Viridiplantae</taxon>
        <taxon>Streptophyta</taxon>
        <taxon>Embryophyta</taxon>
        <taxon>Tracheophyta</taxon>
        <taxon>Spermatophyta</taxon>
        <taxon>Magnoliopsida</taxon>
        <taxon>eudicotyledons</taxon>
        <taxon>Gunneridae</taxon>
        <taxon>Pentapetalae</taxon>
        <taxon>rosids</taxon>
        <taxon>fabids</taxon>
        <taxon>Malpighiales</taxon>
        <taxon>Salicaceae</taxon>
        <taxon>Saliceae</taxon>
        <taxon>Populus</taxon>
    </lineage>
</organism>
<dbReference type="SUPFAM" id="SSF48452">
    <property type="entry name" value="TPR-like"/>
    <property type="match status" value="1"/>
</dbReference>
<dbReference type="Pfam" id="PF13424">
    <property type="entry name" value="TPR_12"/>
    <property type="match status" value="2"/>
</dbReference>
<dbReference type="SMR" id="A0A4U5QTP9"/>
<dbReference type="InterPro" id="IPR019734">
    <property type="entry name" value="TPR_rpt"/>
</dbReference>
<dbReference type="EMBL" id="RCHU01000113">
    <property type="protein sequence ID" value="TKS14404.1"/>
    <property type="molecule type" value="Genomic_DNA"/>
</dbReference>
<feature type="compositionally biased region" description="Polar residues" evidence="1">
    <location>
        <begin position="7"/>
        <end position="28"/>
    </location>
</feature>
<dbReference type="SMART" id="SM00028">
    <property type="entry name" value="TPR"/>
    <property type="match status" value="10"/>
</dbReference>
<reference evidence="2" key="1">
    <citation type="submission" date="2018-10" db="EMBL/GenBank/DDBJ databases">
        <title>Population genomic analysis revealed the cold adaptation of white poplar.</title>
        <authorList>
            <person name="Liu Y.-J."/>
        </authorList>
    </citation>
    <scope>NUCLEOTIDE SEQUENCE [LARGE SCALE GENOMIC DNA]</scope>
    <source>
        <strain evidence="2">PAL-ZL1</strain>
    </source>
</reference>
<dbReference type="InterPro" id="IPR011990">
    <property type="entry name" value="TPR-like_helical_dom_sf"/>
</dbReference>
<dbReference type="Pfam" id="PF13374">
    <property type="entry name" value="TPR_10"/>
    <property type="match status" value="2"/>
</dbReference>